<gene>
    <name evidence="2" type="ORF">OLEA9_A057179</name>
</gene>
<dbReference type="Proteomes" id="UP000594638">
    <property type="component" value="Unassembled WGS sequence"/>
</dbReference>
<keyword evidence="3" id="KW-1185">Reference proteome</keyword>
<protein>
    <submittedName>
        <fullName evidence="2">Uncharacterized protein</fullName>
    </submittedName>
</protein>
<feature type="non-terminal residue" evidence="2">
    <location>
        <position position="1"/>
    </location>
</feature>
<dbReference type="EMBL" id="CACTIH010005882">
    <property type="protein sequence ID" value="CAA3002834.1"/>
    <property type="molecule type" value="Genomic_DNA"/>
</dbReference>
<accession>A0A8S0TCH4</accession>
<evidence type="ECO:0000256" key="1">
    <source>
        <dbReference type="SAM" id="MobiDB-lite"/>
    </source>
</evidence>
<evidence type="ECO:0000313" key="2">
    <source>
        <dbReference type="EMBL" id="CAA3002834.1"/>
    </source>
</evidence>
<name>A0A8S0TCH4_OLEEU</name>
<evidence type="ECO:0000313" key="3">
    <source>
        <dbReference type="Proteomes" id="UP000594638"/>
    </source>
</evidence>
<feature type="region of interest" description="Disordered" evidence="1">
    <location>
        <begin position="1"/>
        <end position="71"/>
    </location>
</feature>
<sequence>MLKEKPSVPEPSSQPMEEPPSSQGANPPNIEPEEAPMDLPIVTDSSRPNKGKSPQVVEPTGDMPLPKIADK</sequence>
<proteinExistence type="predicted"/>
<feature type="compositionally biased region" description="Low complexity" evidence="1">
    <location>
        <begin position="10"/>
        <end position="28"/>
    </location>
</feature>
<organism evidence="2 3">
    <name type="scientific">Olea europaea subsp. europaea</name>
    <dbReference type="NCBI Taxonomy" id="158383"/>
    <lineage>
        <taxon>Eukaryota</taxon>
        <taxon>Viridiplantae</taxon>
        <taxon>Streptophyta</taxon>
        <taxon>Embryophyta</taxon>
        <taxon>Tracheophyta</taxon>
        <taxon>Spermatophyta</taxon>
        <taxon>Magnoliopsida</taxon>
        <taxon>eudicotyledons</taxon>
        <taxon>Gunneridae</taxon>
        <taxon>Pentapetalae</taxon>
        <taxon>asterids</taxon>
        <taxon>lamiids</taxon>
        <taxon>Lamiales</taxon>
        <taxon>Oleaceae</taxon>
        <taxon>Oleeae</taxon>
        <taxon>Olea</taxon>
    </lineage>
</organism>
<dbReference type="AlphaFoldDB" id="A0A8S0TCH4"/>
<comment type="caution">
    <text evidence="2">The sequence shown here is derived from an EMBL/GenBank/DDBJ whole genome shotgun (WGS) entry which is preliminary data.</text>
</comment>
<dbReference type="Gramene" id="OE9A057179T1">
    <property type="protein sequence ID" value="OE9A057179C1"/>
    <property type="gene ID" value="OE9A057179"/>
</dbReference>
<reference evidence="2 3" key="1">
    <citation type="submission" date="2019-12" db="EMBL/GenBank/DDBJ databases">
        <authorList>
            <person name="Alioto T."/>
            <person name="Alioto T."/>
            <person name="Gomez Garrido J."/>
        </authorList>
    </citation>
    <scope>NUCLEOTIDE SEQUENCE [LARGE SCALE GENOMIC DNA]</scope>
</reference>